<feature type="chain" id="PRO_5007862476" description="Secreted protein" evidence="1">
    <location>
        <begin position="21"/>
        <end position="81"/>
    </location>
</feature>
<dbReference type="AlphaFoldDB" id="A0A165MD79"/>
<evidence type="ECO:0008006" key="4">
    <source>
        <dbReference type="Google" id="ProtNLM"/>
    </source>
</evidence>
<proteinExistence type="predicted"/>
<dbReference type="EMBL" id="KV429104">
    <property type="protein sequence ID" value="KZT65528.1"/>
    <property type="molecule type" value="Genomic_DNA"/>
</dbReference>
<keyword evidence="1" id="KW-0732">Signal</keyword>
<organism evidence="2 3">
    <name type="scientific">Daedalea quercina L-15889</name>
    <dbReference type="NCBI Taxonomy" id="1314783"/>
    <lineage>
        <taxon>Eukaryota</taxon>
        <taxon>Fungi</taxon>
        <taxon>Dikarya</taxon>
        <taxon>Basidiomycota</taxon>
        <taxon>Agaricomycotina</taxon>
        <taxon>Agaricomycetes</taxon>
        <taxon>Polyporales</taxon>
        <taxon>Fomitopsis</taxon>
    </lineage>
</organism>
<evidence type="ECO:0000313" key="3">
    <source>
        <dbReference type="Proteomes" id="UP000076727"/>
    </source>
</evidence>
<protein>
    <recommendedName>
        <fullName evidence="4">Secreted protein</fullName>
    </recommendedName>
</protein>
<evidence type="ECO:0000313" key="2">
    <source>
        <dbReference type="EMBL" id="KZT65528.1"/>
    </source>
</evidence>
<gene>
    <name evidence="2" type="ORF">DAEQUDRAFT_731348</name>
</gene>
<reference evidence="2 3" key="1">
    <citation type="journal article" date="2016" name="Mol. Biol. Evol.">
        <title>Comparative Genomics of Early-Diverging Mushroom-Forming Fungi Provides Insights into the Origins of Lignocellulose Decay Capabilities.</title>
        <authorList>
            <person name="Nagy L.G."/>
            <person name="Riley R."/>
            <person name="Tritt A."/>
            <person name="Adam C."/>
            <person name="Daum C."/>
            <person name="Floudas D."/>
            <person name="Sun H."/>
            <person name="Yadav J.S."/>
            <person name="Pangilinan J."/>
            <person name="Larsson K.H."/>
            <person name="Matsuura K."/>
            <person name="Barry K."/>
            <person name="Labutti K."/>
            <person name="Kuo R."/>
            <person name="Ohm R.A."/>
            <person name="Bhattacharya S.S."/>
            <person name="Shirouzu T."/>
            <person name="Yoshinaga Y."/>
            <person name="Martin F.M."/>
            <person name="Grigoriev I.V."/>
            <person name="Hibbett D.S."/>
        </authorList>
    </citation>
    <scope>NUCLEOTIDE SEQUENCE [LARGE SCALE GENOMIC DNA]</scope>
    <source>
        <strain evidence="2 3">L-15889</strain>
    </source>
</reference>
<name>A0A165MD79_9APHY</name>
<accession>A0A165MD79</accession>
<dbReference type="Proteomes" id="UP000076727">
    <property type="component" value="Unassembled WGS sequence"/>
</dbReference>
<feature type="signal peptide" evidence="1">
    <location>
        <begin position="1"/>
        <end position="20"/>
    </location>
</feature>
<keyword evidence="3" id="KW-1185">Reference proteome</keyword>
<evidence type="ECO:0000256" key="1">
    <source>
        <dbReference type="SAM" id="SignalP"/>
    </source>
</evidence>
<sequence>MSPFAIAILIAPTLTQQGDAVMPVSLPTFHSRADTFRLGHQTTCGFAPCNQIHPANMYSAICTHGPHTLFTAGYCLAVASL</sequence>